<dbReference type="KEGG" id="palr:HGI30_07435"/>
<feature type="domain" description="THIF-type NAD/FAD binding fold" evidence="3">
    <location>
        <begin position="27"/>
        <end position="265"/>
    </location>
</feature>
<feature type="region of interest" description="Disordered" evidence="2">
    <location>
        <begin position="1"/>
        <end position="21"/>
    </location>
</feature>
<dbReference type="Pfam" id="PF00899">
    <property type="entry name" value="ThiF"/>
    <property type="match status" value="1"/>
</dbReference>
<dbReference type="GO" id="GO:0016779">
    <property type="term" value="F:nucleotidyltransferase activity"/>
    <property type="evidence" value="ECO:0007669"/>
    <property type="project" value="TreeGrafter"/>
</dbReference>
<dbReference type="Proteomes" id="UP000502136">
    <property type="component" value="Chromosome"/>
</dbReference>
<protein>
    <submittedName>
        <fullName evidence="4">Thiamine biosynthesis protein ThiF</fullName>
    </submittedName>
</protein>
<dbReference type="InterPro" id="IPR035985">
    <property type="entry name" value="Ubiquitin-activating_enz"/>
</dbReference>
<dbReference type="PANTHER" id="PTHR10953">
    <property type="entry name" value="UBIQUITIN-ACTIVATING ENZYME E1"/>
    <property type="match status" value="1"/>
</dbReference>
<evidence type="ECO:0000259" key="3">
    <source>
        <dbReference type="Pfam" id="PF00899"/>
    </source>
</evidence>
<gene>
    <name evidence="4" type="ORF">HGI30_07435</name>
</gene>
<proteinExistence type="inferred from homology"/>
<dbReference type="GO" id="GO:0008641">
    <property type="term" value="F:ubiquitin-like modifier activating enzyme activity"/>
    <property type="evidence" value="ECO:0007669"/>
    <property type="project" value="InterPro"/>
</dbReference>
<evidence type="ECO:0000313" key="4">
    <source>
        <dbReference type="EMBL" id="QJC51396.1"/>
    </source>
</evidence>
<reference evidence="4 5" key="1">
    <citation type="submission" date="2020-04" db="EMBL/GenBank/DDBJ databases">
        <title>Novel Paenibacillus strain UniB2 isolated from commercial digestive syrup.</title>
        <authorList>
            <person name="Thorat V."/>
            <person name="Kirdat K."/>
            <person name="Tiwarekar B."/>
            <person name="Yadav A."/>
        </authorList>
    </citation>
    <scope>NUCLEOTIDE SEQUENCE [LARGE SCALE GENOMIC DNA]</scope>
    <source>
        <strain evidence="4 5">UniB2</strain>
    </source>
</reference>
<dbReference type="CDD" id="cd00757">
    <property type="entry name" value="ThiF_MoeB_HesA_family"/>
    <property type="match status" value="1"/>
</dbReference>
<dbReference type="PANTHER" id="PTHR10953:SF102">
    <property type="entry name" value="ADENYLYLTRANSFERASE AND SULFURTRANSFERASE MOCS3"/>
    <property type="match status" value="1"/>
</dbReference>
<dbReference type="EMBL" id="CP051428">
    <property type="protein sequence ID" value="QJC51396.1"/>
    <property type="molecule type" value="Genomic_DNA"/>
</dbReference>
<dbReference type="GO" id="GO:0004792">
    <property type="term" value="F:thiosulfate-cyanide sulfurtransferase activity"/>
    <property type="evidence" value="ECO:0007669"/>
    <property type="project" value="TreeGrafter"/>
</dbReference>
<dbReference type="InterPro" id="IPR045886">
    <property type="entry name" value="ThiF/MoeB/HesA"/>
</dbReference>
<dbReference type="GO" id="GO:0008146">
    <property type="term" value="F:sulfotransferase activity"/>
    <property type="evidence" value="ECO:0007669"/>
    <property type="project" value="TreeGrafter"/>
</dbReference>
<dbReference type="Gene3D" id="3.40.50.720">
    <property type="entry name" value="NAD(P)-binding Rossmann-like Domain"/>
    <property type="match status" value="1"/>
</dbReference>
<evidence type="ECO:0000256" key="1">
    <source>
        <dbReference type="ARBA" id="ARBA00009919"/>
    </source>
</evidence>
<organism evidence="4 5">
    <name type="scientific">Paenibacillus albicereus</name>
    <dbReference type="NCBI Taxonomy" id="2726185"/>
    <lineage>
        <taxon>Bacteria</taxon>
        <taxon>Bacillati</taxon>
        <taxon>Bacillota</taxon>
        <taxon>Bacilli</taxon>
        <taxon>Bacillales</taxon>
        <taxon>Paenibacillaceae</taxon>
        <taxon>Paenibacillus</taxon>
    </lineage>
</organism>
<feature type="region of interest" description="Disordered" evidence="2">
    <location>
        <begin position="300"/>
        <end position="321"/>
    </location>
</feature>
<sequence length="414" mass="43118">MLEENSTGAEEAGVPAQGLSAERRERFSRQMRFAPIGENGQLALVRSRVLIAGVGSLGCALAQHMARAGVGSIVLADRDYVEWSNLQRQMLFDEDDARQSLPKAVAAAEKLRRIDSGLAVEAVVADLTAPGVLEQAAAGCDLVLDGTDNAAVRLRLSDWCFAHGVPLLYGGVAGASGMSAPLVPGATCCLRCLIGGEEEQKSGDTCDTVGMLSPAVELVAALQAAEALKWLGGRRSEIRRTLVTASVWPLSMRELKLPGPSRLCPACGKAEQARGSGIGEGTLARSGSKMAVAAIGSRSSAEEEASGAGSGSPAAATADAARKPRRTAVVSAVLCGRDTVQVELSEPRPLEGYRRELEAAGCAVMRNPYLLRADLPHGGTRLVVFPDGRVLVQGAADAVEALRLCECYLVGSSS</sequence>
<evidence type="ECO:0000256" key="2">
    <source>
        <dbReference type="SAM" id="MobiDB-lite"/>
    </source>
</evidence>
<dbReference type="InterPro" id="IPR000594">
    <property type="entry name" value="ThiF_NAD_FAD-bd"/>
</dbReference>
<dbReference type="GO" id="GO:0005829">
    <property type="term" value="C:cytosol"/>
    <property type="evidence" value="ECO:0007669"/>
    <property type="project" value="TreeGrafter"/>
</dbReference>
<accession>A0A6H2GW53</accession>
<name>A0A6H2GW53_9BACL</name>
<dbReference type="SUPFAM" id="SSF69572">
    <property type="entry name" value="Activating enzymes of the ubiquitin-like proteins"/>
    <property type="match status" value="1"/>
</dbReference>
<dbReference type="FunFam" id="3.40.50.720:FF:000080">
    <property type="entry name" value="Thiazole biosynthesis adenylyltransferase ThiF"/>
    <property type="match status" value="1"/>
</dbReference>
<evidence type="ECO:0000313" key="5">
    <source>
        <dbReference type="Proteomes" id="UP000502136"/>
    </source>
</evidence>
<keyword evidence="5" id="KW-1185">Reference proteome</keyword>
<dbReference type="AlphaFoldDB" id="A0A6H2GW53"/>
<comment type="similarity">
    <text evidence="1">Belongs to the HesA/MoeB/ThiF family.</text>
</comment>